<dbReference type="Pfam" id="PF01638">
    <property type="entry name" value="HxlR"/>
    <property type="match status" value="1"/>
</dbReference>
<keyword evidence="2 6" id="KW-0238">DNA-binding</keyword>
<dbReference type="PANTHER" id="PTHR33204:SF37">
    <property type="entry name" value="HTH-TYPE TRANSCRIPTIONAL REGULATOR YODB"/>
    <property type="match status" value="1"/>
</dbReference>
<feature type="region of interest" description="Disordered" evidence="4">
    <location>
        <begin position="1"/>
        <end position="24"/>
    </location>
</feature>
<dbReference type="AlphaFoldDB" id="A0A1H0IGY9"/>
<protein>
    <submittedName>
        <fullName evidence="6">DNA-binding transcriptional regulator, HxlR family</fullName>
    </submittedName>
</protein>
<feature type="domain" description="HTH hxlR-type" evidence="5">
    <location>
        <begin position="36"/>
        <end position="134"/>
    </location>
</feature>
<keyword evidence="3" id="KW-0804">Transcription</keyword>
<dbReference type="Gene3D" id="1.10.10.10">
    <property type="entry name" value="Winged helix-like DNA-binding domain superfamily/Winged helix DNA-binding domain"/>
    <property type="match status" value="1"/>
</dbReference>
<dbReference type="RefSeq" id="WP_090474426.1">
    <property type="nucleotide sequence ID" value="NZ_LT629710.1"/>
</dbReference>
<reference evidence="6 7" key="1">
    <citation type="submission" date="2016-10" db="EMBL/GenBank/DDBJ databases">
        <authorList>
            <person name="de Groot N.N."/>
        </authorList>
    </citation>
    <scope>NUCLEOTIDE SEQUENCE [LARGE SCALE GENOMIC DNA]</scope>
    <source>
        <strain evidence="7">P4-7,KCTC 19426,CECT 7604</strain>
    </source>
</reference>
<sequence length="146" mass="15854">MSHPALRPPAPDDPAPDDPAPDVPSSLIADVFARGCSSRSVVETVAGKWGALVMLALAEEPRRFNALRRRVDGVSEKMLAQTLQALERDGMVNRDVQAEIPPRVEYSLTELGAPVAARLGALVSLVESETAAVLEARRRYDERQAR</sequence>
<dbReference type="OrthoDB" id="370168at2"/>
<evidence type="ECO:0000256" key="1">
    <source>
        <dbReference type="ARBA" id="ARBA00023015"/>
    </source>
</evidence>
<gene>
    <name evidence="6" type="ORF">SAMN04515671_0490</name>
</gene>
<keyword evidence="1" id="KW-0805">Transcription regulation</keyword>
<keyword evidence="7" id="KW-1185">Reference proteome</keyword>
<dbReference type="SUPFAM" id="SSF46785">
    <property type="entry name" value="Winged helix' DNA-binding domain"/>
    <property type="match status" value="1"/>
</dbReference>
<dbReference type="STRING" id="1090615.SAMN04515671_0490"/>
<dbReference type="PANTHER" id="PTHR33204">
    <property type="entry name" value="TRANSCRIPTIONAL REGULATOR, MARR FAMILY"/>
    <property type="match status" value="1"/>
</dbReference>
<dbReference type="InterPro" id="IPR036390">
    <property type="entry name" value="WH_DNA-bd_sf"/>
</dbReference>
<evidence type="ECO:0000313" key="6">
    <source>
        <dbReference type="EMBL" id="SDO30311.1"/>
    </source>
</evidence>
<dbReference type="EMBL" id="LT629710">
    <property type="protein sequence ID" value="SDO30311.1"/>
    <property type="molecule type" value="Genomic_DNA"/>
</dbReference>
<dbReference type="Proteomes" id="UP000198741">
    <property type="component" value="Chromosome I"/>
</dbReference>
<evidence type="ECO:0000256" key="2">
    <source>
        <dbReference type="ARBA" id="ARBA00023125"/>
    </source>
</evidence>
<feature type="compositionally biased region" description="Pro residues" evidence="4">
    <location>
        <begin position="1"/>
        <end position="13"/>
    </location>
</feature>
<evidence type="ECO:0000256" key="3">
    <source>
        <dbReference type="ARBA" id="ARBA00023163"/>
    </source>
</evidence>
<organism evidence="6 7">
    <name type="scientific">Nakamurella panacisegetis</name>
    <dbReference type="NCBI Taxonomy" id="1090615"/>
    <lineage>
        <taxon>Bacteria</taxon>
        <taxon>Bacillati</taxon>
        <taxon>Actinomycetota</taxon>
        <taxon>Actinomycetes</taxon>
        <taxon>Nakamurellales</taxon>
        <taxon>Nakamurellaceae</taxon>
        <taxon>Nakamurella</taxon>
    </lineage>
</organism>
<accession>A0A1H0IGY9</accession>
<dbReference type="InterPro" id="IPR036388">
    <property type="entry name" value="WH-like_DNA-bd_sf"/>
</dbReference>
<proteinExistence type="predicted"/>
<dbReference type="InterPro" id="IPR002577">
    <property type="entry name" value="HTH_HxlR"/>
</dbReference>
<dbReference type="GO" id="GO:0003677">
    <property type="term" value="F:DNA binding"/>
    <property type="evidence" value="ECO:0007669"/>
    <property type="project" value="UniProtKB-KW"/>
</dbReference>
<evidence type="ECO:0000256" key="4">
    <source>
        <dbReference type="SAM" id="MobiDB-lite"/>
    </source>
</evidence>
<dbReference type="PROSITE" id="PS51118">
    <property type="entry name" value="HTH_HXLR"/>
    <property type="match status" value="1"/>
</dbReference>
<name>A0A1H0IGY9_9ACTN</name>
<evidence type="ECO:0000259" key="5">
    <source>
        <dbReference type="PROSITE" id="PS51118"/>
    </source>
</evidence>
<evidence type="ECO:0000313" key="7">
    <source>
        <dbReference type="Proteomes" id="UP000198741"/>
    </source>
</evidence>